<comment type="subunit">
    <text evidence="8">Homodimer, forms a heterotetramer with a Cas2 homodimer.</text>
</comment>
<feature type="binding site" evidence="8">
    <location>
        <position position="204"/>
    </location>
    <ligand>
        <name>Mn(2+)</name>
        <dbReference type="ChEBI" id="CHEBI:29035"/>
    </ligand>
</feature>
<dbReference type="Pfam" id="PF01867">
    <property type="entry name" value="Cas_Cas1"/>
    <property type="match status" value="2"/>
</dbReference>
<evidence type="ECO:0000256" key="3">
    <source>
        <dbReference type="ARBA" id="ARBA00022759"/>
    </source>
</evidence>
<keyword evidence="1 8" id="KW-0540">Nuclease</keyword>
<dbReference type="GO" id="GO:0051607">
    <property type="term" value="P:defense response to virus"/>
    <property type="evidence" value="ECO:0007669"/>
    <property type="project" value="UniProtKB-UniRule"/>
</dbReference>
<reference evidence="9" key="1">
    <citation type="journal article" date="2015" name="Appl. Environ. Microbiol.">
        <title>Discovery of a conjugative megaplasmid in Bifidobacterium breve.</title>
        <authorList>
            <person name="Bottacini F."/>
            <person name="O'Connell Motherway M."/>
            <person name="Casey E."/>
            <person name="McDonnell B."/>
            <person name="Mahony J."/>
            <person name="Ventura M."/>
            <person name="van Sinderen D."/>
        </authorList>
    </citation>
    <scope>NUCLEOTIDE SEQUENCE</scope>
    <source>
        <strain evidence="9">JCM 7017</strain>
        <plasmid evidence="9">megaplasmid pMP7017</plasmid>
    </source>
</reference>
<evidence type="ECO:0000256" key="8">
    <source>
        <dbReference type="HAMAP-Rule" id="MF_01470"/>
    </source>
</evidence>
<feature type="binding site" evidence="8">
    <location>
        <position position="217"/>
    </location>
    <ligand>
        <name>Mn(2+)</name>
        <dbReference type="ChEBI" id="CHEBI:29035"/>
    </ligand>
</feature>
<dbReference type="EMBL" id="KM406416">
    <property type="protein sequence ID" value="AIW55143.1"/>
    <property type="molecule type" value="Genomic_DNA"/>
</dbReference>
<sequence>MSDFTPADLPRVSERIPYLYLEQCFIKRTNNALVTVDEKGETQLPIATIAVLMLGPGVNITHDAVVLASDTGAIIVWAGEQGVRHYCSGSALTGSTRLLEQQARLVSNERSRLSVARRMYAMRFPGEDLAHTTMRQLLGMEGSRVASIYEAEAKRNGIQWHGRKWDTNGGTVNIALSTANSCLYGIVHAAITALGCSPALGFVHCHNRRSFLFDIADLYKAEYTIPLAFRLHACTPSLVGGIARRRMRDMMQDGKLLERCVHDVSTLLSETPVEEDSCSVWTGGQRYGKAGQSWVP</sequence>
<dbReference type="InterPro" id="IPR042206">
    <property type="entry name" value="CRISPR-assoc_Cas1_C"/>
</dbReference>
<dbReference type="EC" id="3.1.-.-" evidence="8"/>
<keyword evidence="8" id="KW-0464">Manganese</keyword>
<evidence type="ECO:0000256" key="7">
    <source>
        <dbReference type="ARBA" id="ARBA00023125"/>
    </source>
</evidence>
<dbReference type="GO" id="GO:0046872">
    <property type="term" value="F:metal ion binding"/>
    <property type="evidence" value="ECO:0007669"/>
    <property type="project" value="UniProtKB-UniRule"/>
</dbReference>
<keyword evidence="7 8" id="KW-0238">DNA-binding</keyword>
<dbReference type="NCBIfam" id="TIGR03638">
    <property type="entry name" value="cas1_ECOLI"/>
    <property type="match status" value="1"/>
</dbReference>
<dbReference type="GO" id="GO:0043571">
    <property type="term" value="P:maintenance of CRISPR repeat elements"/>
    <property type="evidence" value="ECO:0007669"/>
    <property type="project" value="UniProtKB-UniRule"/>
</dbReference>
<dbReference type="PANTHER" id="PTHR34353:SF3">
    <property type="entry name" value="CRISPR-ASSOCIATED ENDONUCLEASE CAS1"/>
    <property type="match status" value="1"/>
</dbReference>
<evidence type="ECO:0000256" key="5">
    <source>
        <dbReference type="ARBA" id="ARBA00022842"/>
    </source>
</evidence>
<dbReference type="InterPro" id="IPR050646">
    <property type="entry name" value="Cas1"/>
</dbReference>
<comment type="similarity">
    <text evidence="8">Belongs to the CRISPR-associated endonuclease Cas1 family.</text>
</comment>
<dbReference type="AlphaFoldDB" id="A0A0A0UV75"/>
<evidence type="ECO:0000313" key="9">
    <source>
        <dbReference type="EMBL" id="AIW55143.1"/>
    </source>
</evidence>
<dbReference type="GO" id="GO:0004520">
    <property type="term" value="F:DNA endonuclease activity"/>
    <property type="evidence" value="ECO:0007669"/>
    <property type="project" value="InterPro"/>
</dbReference>
<dbReference type="NCBIfam" id="TIGR00287">
    <property type="entry name" value="cas1"/>
    <property type="match status" value="1"/>
</dbReference>
<dbReference type="RefSeq" id="WP_080988531.1">
    <property type="nucleotide sequence ID" value="NZ_JASPDM010000029.1"/>
</dbReference>
<accession>A0A0A0UV75</accession>
<geneLocation type="plasmid" evidence="9">
    <name>megaplasmid pMP7017</name>
</geneLocation>
<comment type="function">
    <text evidence="8">CRISPR (clustered regularly interspaced short palindromic repeat), is an adaptive immune system that provides protection against mobile genetic elements (viruses, transposable elements and conjugative plasmids). CRISPR clusters contain spacers, sequences complementary to antecedent mobile elements, and target invading nucleic acids. CRISPR clusters are transcribed and processed into CRISPR RNA (crRNA). Acts as a dsDNA endonuclease. Involved in the integration of spacer DNA into the CRISPR cassette.</text>
</comment>
<dbReference type="InterPro" id="IPR002729">
    <property type="entry name" value="CRISPR-assoc_Cas1"/>
</dbReference>
<organism evidence="9">
    <name type="scientific">Bifidobacterium breve</name>
    <dbReference type="NCBI Taxonomy" id="1685"/>
    <lineage>
        <taxon>Bacteria</taxon>
        <taxon>Bacillati</taxon>
        <taxon>Actinomycetota</taxon>
        <taxon>Actinomycetes</taxon>
        <taxon>Bifidobacteriales</taxon>
        <taxon>Bifidobacteriaceae</taxon>
        <taxon>Bifidobacterium</taxon>
    </lineage>
</organism>
<dbReference type="GO" id="GO:0003677">
    <property type="term" value="F:DNA binding"/>
    <property type="evidence" value="ECO:0007669"/>
    <property type="project" value="UniProtKB-KW"/>
</dbReference>
<keyword evidence="6 8" id="KW-0051">Antiviral defense</keyword>
<dbReference type="Gene3D" id="3.100.10.20">
    <property type="entry name" value="CRISPR-associated endonuclease Cas1, N-terminal domain"/>
    <property type="match status" value="1"/>
</dbReference>
<keyword evidence="9" id="KW-0614">Plasmid</keyword>
<evidence type="ECO:0000256" key="2">
    <source>
        <dbReference type="ARBA" id="ARBA00022723"/>
    </source>
</evidence>
<protein>
    <recommendedName>
        <fullName evidence="8">CRISPR-associated endonuclease Cas1</fullName>
        <ecNumber evidence="8">3.1.-.-</ecNumber>
    </recommendedName>
</protein>
<feature type="binding site" evidence="8">
    <location>
        <position position="141"/>
    </location>
    <ligand>
        <name>Mn(2+)</name>
        <dbReference type="ChEBI" id="CHEBI:29035"/>
    </ligand>
</feature>
<dbReference type="Gene3D" id="1.20.120.920">
    <property type="entry name" value="CRISPR-associated endonuclease Cas1, C-terminal domain"/>
    <property type="match status" value="1"/>
</dbReference>
<keyword evidence="4 8" id="KW-0378">Hydrolase</keyword>
<evidence type="ECO:0000256" key="1">
    <source>
        <dbReference type="ARBA" id="ARBA00022722"/>
    </source>
</evidence>
<dbReference type="InterPro" id="IPR042211">
    <property type="entry name" value="CRISPR-assoc_Cas1_N"/>
</dbReference>
<dbReference type="PANTHER" id="PTHR34353">
    <property type="entry name" value="CRISPR-ASSOCIATED ENDONUCLEASE CAS1 1"/>
    <property type="match status" value="1"/>
</dbReference>
<dbReference type="HAMAP" id="MF_01470">
    <property type="entry name" value="Cas1"/>
    <property type="match status" value="1"/>
</dbReference>
<name>A0A0A0UV75_BIFBR</name>
<proteinExistence type="inferred from homology"/>
<evidence type="ECO:0000256" key="6">
    <source>
        <dbReference type="ARBA" id="ARBA00023118"/>
    </source>
</evidence>
<dbReference type="GO" id="GO:0016787">
    <property type="term" value="F:hydrolase activity"/>
    <property type="evidence" value="ECO:0007669"/>
    <property type="project" value="UniProtKB-KW"/>
</dbReference>
<evidence type="ECO:0000256" key="4">
    <source>
        <dbReference type="ARBA" id="ARBA00022801"/>
    </source>
</evidence>
<dbReference type="InterPro" id="IPR019851">
    <property type="entry name" value="CRISPR-assoc_Cas1_ECOLI"/>
</dbReference>
<keyword evidence="5 8" id="KW-0460">Magnesium</keyword>
<comment type="cofactor">
    <cofactor evidence="8">
        <name>Mg(2+)</name>
        <dbReference type="ChEBI" id="CHEBI:18420"/>
    </cofactor>
    <cofactor evidence="8">
        <name>Mn(2+)</name>
        <dbReference type="ChEBI" id="CHEBI:29035"/>
    </cofactor>
</comment>
<keyword evidence="3 8" id="KW-0255">Endonuclease</keyword>
<gene>
    <name evidence="8" type="primary">cas1</name>
    <name evidence="9" type="ORF">B7017_p0090</name>
</gene>
<keyword evidence="2 8" id="KW-0479">Metal-binding</keyword>